<feature type="compositionally biased region" description="Basic and acidic residues" evidence="1">
    <location>
        <begin position="1"/>
        <end position="17"/>
    </location>
</feature>
<feature type="region of interest" description="Disordered" evidence="1">
    <location>
        <begin position="1"/>
        <end position="45"/>
    </location>
</feature>
<gene>
    <name evidence="2" type="ORF">NDU88_004782</name>
</gene>
<evidence type="ECO:0000313" key="2">
    <source>
        <dbReference type="EMBL" id="KAJ1084636.1"/>
    </source>
</evidence>
<evidence type="ECO:0000313" key="3">
    <source>
        <dbReference type="Proteomes" id="UP001066276"/>
    </source>
</evidence>
<name>A0AAV7KYR3_PLEWA</name>
<accession>A0AAV7KYR3</accession>
<sequence>MGDSDTDKDTDKDDPDKMIWSGPVEKKRKTSLNILGESSKTKPKSTLLDFAGQPMFDPSLIRHPNSTEWTPCDHVLKNLRQPLDKLVRNRHKSECPRPSLPSNITNTPVIDPNMIMFFTKFGRDPKKGVDRAWTNCQDRLLDLSGPLTRILDLAEEARMEGKKVDPVILSN</sequence>
<reference evidence="2" key="1">
    <citation type="journal article" date="2022" name="bioRxiv">
        <title>Sequencing and chromosome-scale assembly of the giantPleurodeles waltlgenome.</title>
        <authorList>
            <person name="Brown T."/>
            <person name="Elewa A."/>
            <person name="Iarovenko S."/>
            <person name="Subramanian E."/>
            <person name="Araus A.J."/>
            <person name="Petzold A."/>
            <person name="Susuki M."/>
            <person name="Suzuki K.-i.T."/>
            <person name="Hayashi T."/>
            <person name="Toyoda A."/>
            <person name="Oliveira C."/>
            <person name="Osipova E."/>
            <person name="Leigh N.D."/>
            <person name="Simon A."/>
            <person name="Yun M.H."/>
        </authorList>
    </citation>
    <scope>NUCLEOTIDE SEQUENCE</scope>
    <source>
        <strain evidence="2">20211129_DDA</strain>
        <tissue evidence="2">Liver</tissue>
    </source>
</reference>
<evidence type="ECO:0000256" key="1">
    <source>
        <dbReference type="SAM" id="MobiDB-lite"/>
    </source>
</evidence>
<keyword evidence="3" id="KW-1185">Reference proteome</keyword>
<protein>
    <submittedName>
        <fullName evidence="2">Uncharacterized protein</fullName>
    </submittedName>
</protein>
<dbReference type="EMBL" id="JANPWB010000016">
    <property type="protein sequence ID" value="KAJ1084636.1"/>
    <property type="molecule type" value="Genomic_DNA"/>
</dbReference>
<proteinExistence type="predicted"/>
<comment type="caution">
    <text evidence="2">The sequence shown here is derived from an EMBL/GenBank/DDBJ whole genome shotgun (WGS) entry which is preliminary data.</text>
</comment>
<dbReference type="AlphaFoldDB" id="A0AAV7KYR3"/>
<organism evidence="2 3">
    <name type="scientific">Pleurodeles waltl</name>
    <name type="common">Iberian ribbed newt</name>
    <dbReference type="NCBI Taxonomy" id="8319"/>
    <lineage>
        <taxon>Eukaryota</taxon>
        <taxon>Metazoa</taxon>
        <taxon>Chordata</taxon>
        <taxon>Craniata</taxon>
        <taxon>Vertebrata</taxon>
        <taxon>Euteleostomi</taxon>
        <taxon>Amphibia</taxon>
        <taxon>Batrachia</taxon>
        <taxon>Caudata</taxon>
        <taxon>Salamandroidea</taxon>
        <taxon>Salamandridae</taxon>
        <taxon>Pleurodelinae</taxon>
        <taxon>Pleurodeles</taxon>
    </lineage>
</organism>
<dbReference type="Proteomes" id="UP001066276">
    <property type="component" value="Chromosome 12"/>
</dbReference>